<dbReference type="InterPro" id="IPR010982">
    <property type="entry name" value="Lambda_DNA-bd_dom_sf"/>
</dbReference>
<comment type="caution">
    <text evidence="4">The sequence shown here is derived from an EMBL/GenBank/DDBJ whole genome shotgun (WGS) entry which is preliminary data.</text>
</comment>
<dbReference type="SUPFAM" id="SSF47413">
    <property type="entry name" value="lambda repressor-like DNA-binding domains"/>
    <property type="match status" value="1"/>
</dbReference>
<feature type="domain" description="HTH cro/C1-type" evidence="3">
    <location>
        <begin position="85"/>
        <end position="139"/>
    </location>
</feature>
<keyword evidence="5" id="KW-1185">Reference proteome</keyword>
<keyword evidence="1" id="KW-0238">DNA-binding</keyword>
<dbReference type="Proteomes" id="UP001320159">
    <property type="component" value="Unassembled WGS sequence"/>
</dbReference>
<evidence type="ECO:0000256" key="1">
    <source>
        <dbReference type="ARBA" id="ARBA00023125"/>
    </source>
</evidence>
<evidence type="ECO:0000313" key="4">
    <source>
        <dbReference type="EMBL" id="MCD1293591.1"/>
    </source>
</evidence>
<dbReference type="EMBL" id="PGCK01000001">
    <property type="protein sequence ID" value="MCD1293591.1"/>
    <property type="molecule type" value="Genomic_DNA"/>
</dbReference>
<evidence type="ECO:0000313" key="5">
    <source>
        <dbReference type="Proteomes" id="UP001320159"/>
    </source>
</evidence>
<evidence type="ECO:0000256" key="2">
    <source>
        <dbReference type="SAM" id="MobiDB-lite"/>
    </source>
</evidence>
<dbReference type="RefSeq" id="WP_230739604.1">
    <property type="nucleotide sequence ID" value="NZ_PGCK01000001.1"/>
</dbReference>
<sequence length="167" mass="19031">MQCEICGAQISGRSHRILVDRAELEVCEKCKSFGKEVERRVPPTSLRRGATAPSESSTQPITRRARRDIFDKMKDELVEDYPDVIKDARESRHMSQEELASKIQEKVNIIRKLERGELMPEDALIKKLEAALDIKLTEGVEDSEPSQRRADSKTLTLGDLIKIKKNK</sequence>
<feature type="region of interest" description="Disordered" evidence="2">
    <location>
        <begin position="40"/>
        <end position="63"/>
    </location>
</feature>
<dbReference type="Gene3D" id="1.10.260.40">
    <property type="entry name" value="lambda repressor-like DNA-binding domains"/>
    <property type="match status" value="1"/>
</dbReference>
<dbReference type="AlphaFoldDB" id="A0AAP2W5Z3"/>
<dbReference type="Pfam" id="PF01381">
    <property type="entry name" value="HTH_3"/>
    <property type="match status" value="1"/>
</dbReference>
<dbReference type="PANTHER" id="PTHR10245:SF15">
    <property type="entry name" value="ENDOTHELIAL DIFFERENTIATION-RELATED FACTOR 1"/>
    <property type="match status" value="1"/>
</dbReference>
<dbReference type="PROSITE" id="PS50943">
    <property type="entry name" value="HTH_CROC1"/>
    <property type="match status" value="1"/>
</dbReference>
<reference evidence="4 5" key="1">
    <citation type="submission" date="2017-11" db="EMBL/GenBank/DDBJ databases">
        <title>Isolation and Characterization of Family Methanocellaceae Species from Potential Methane Hydrate Area Offshore Southwestern Taiwan.</title>
        <authorList>
            <person name="Zhang W.-L."/>
            <person name="Chen W.-C."/>
            <person name="Lai M.-C."/>
            <person name="Chen S.-C."/>
        </authorList>
    </citation>
    <scope>NUCLEOTIDE SEQUENCE [LARGE SCALE GENOMIC DNA]</scope>
    <source>
        <strain evidence="4 5">CWC-04</strain>
    </source>
</reference>
<proteinExistence type="predicted"/>
<dbReference type="NCBIfam" id="TIGR00270">
    <property type="entry name" value="multiprotein bridging factor aMBF1"/>
    <property type="match status" value="1"/>
</dbReference>
<dbReference type="InterPro" id="IPR001387">
    <property type="entry name" value="Cro/C1-type_HTH"/>
</dbReference>
<evidence type="ECO:0000259" key="3">
    <source>
        <dbReference type="PROSITE" id="PS50943"/>
    </source>
</evidence>
<dbReference type="PANTHER" id="PTHR10245">
    <property type="entry name" value="ENDOTHELIAL DIFFERENTIATION-RELATED FACTOR 1 MULTIPROTEIN BRIDGING FACTOR 1"/>
    <property type="match status" value="1"/>
</dbReference>
<accession>A0AAP2W5Z3</accession>
<dbReference type="SMART" id="SM00530">
    <property type="entry name" value="HTH_XRE"/>
    <property type="match status" value="1"/>
</dbReference>
<gene>
    <name evidence="4" type="ORF">CUJ83_01085</name>
</gene>
<dbReference type="GO" id="GO:0003677">
    <property type="term" value="F:DNA binding"/>
    <property type="evidence" value="ECO:0007669"/>
    <property type="project" value="UniProtKB-KW"/>
</dbReference>
<name>A0AAP2W5Z3_9EURY</name>
<dbReference type="InterPro" id="IPR004451">
    <property type="entry name" value="MJ0586"/>
</dbReference>
<dbReference type="CDD" id="cd00093">
    <property type="entry name" value="HTH_XRE"/>
    <property type="match status" value="1"/>
</dbReference>
<protein>
    <submittedName>
        <fullName evidence="4">TIGR00270 family protein</fullName>
    </submittedName>
</protein>
<organism evidence="4 5">
    <name type="scientific">Methanooceanicella nereidis</name>
    <dbReference type="NCBI Taxonomy" id="2052831"/>
    <lineage>
        <taxon>Archaea</taxon>
        <taxon>Methanobacteriati</taxon>
        <taxon>Methanobacteriota</taxon>
        <taxon>Stenosarchaea group</taxon>
        <taxon>Methanomicrobia</taxon>
        <taxon>Methanocellales</taxon>
        <taxon>Methanocellaceae</taxon>
        <taxon>Methanooceanicella</taxon>
    </lineage>
</organism>